<comment type="function">
    <text evidence="7">Part of the complex catalyzing the transfer of N-acetylglucosamine from UDP-N-acetylglucosamine to phosphatidylinositol, the first step of GPI biosynthesis.</text>
</comment>
<keyword evidence="3 7" id="KW-0337">GPI-anchor biosynthesis</keyword>
<feature type="domain" description="PIG-P" evidence="9">
    <location>
        <begin position="15"/>
        <end position="127"/>
    </location>
</feature>
<dbReference type="GO" id="GO:0017176">
    <property type="term" value="F:phosphatidylinositol N-acetylglucosaminyltransferase activity"/>
    <property type="evidence" value="ECO:0007669"/>
    <property type="project" value="UniProtKB-UniRule"/>
</dbReference>
<protein>
    <recommendedName>
        <fullName evidence="7">Phosphatidylinositol N-acetylglucosaminyltransferase subunit P</fullName>
    </recommendedName>
</protein>
<dbReference type="GO" id="GO:0006506">
    <property type="term" value="P:GPI anchor biosynthetic process"/>
    <property type="evidence" value="ECO:0007669"/>
    <property type="project" value="UniProtKB-UniPathway"/>
</dbReference>
<proteinExistence type="inferred from homology"/>
<dbReference type="InterPro" id="IPR016542">
    <property type="entry name" value="PIG-P_GPI19"/>
</dbReference>
<keyword evidence="5 8" id="KW-1133">Transmembrane helix</keyword>
<evidence type="ECO:0000256" key="4">
    <source>
        <dbReference type="ARBA" id="ARBA00022692"/>
    </source>
</evidence>
<keyword evidence="11" id="KW-1185">Reference proteome</keyword>
<dbReference type="GeneTree" id="ENSGT00390000013771"/>
<organism evidence="10 11">
    <name type="scientific">Gadus morhua</name>
    <name type="common">Atlantic cod</name>
    <dbReference type="NCBI Taxonomy" id="8049"/>
    <lineage>
        <taxon>Eukaryota</taxon>
        <taxon>Metazoa</taxon>
        <taxon>Chordata</taxon>
        <taxon>Craniata</taxon>
        <taxon>Vertebrata</taxon>
        <taxon>Euteleostomi</taxon>
        <taxon>Actinopterygii</taxon>
        <taxon>Neopterygii</taxon>
        <taxon>Teleostei</taxon>
        <taxon>Neoteleostei</taxon>
        <taxon>Acanthomorphata</taxon>
        <taxon>Zeiogadaria</taxon>
        <taxon>Gadariae</taxon>
        <taxon>Gadiformes</taxon>
        <taxon>Gadoidei</taxon>
        <taxon>Gadidae</taxon>
        <taxon>Gadus</taxon>
    </lineage>
</organism>
<dbReference type="Ensembl" id="ENSGMOT00000031322.1">
    <property type="protein sequence ID" value="ENSGMOP00000028140.1"/>
    <property type="gene ID" value="ENSGMOG00000031930.1"/>
</dbReference>
<keyword evidence="7" id="KW-0808">Transferase</keyword>
<name>A0A8C5A9D7_GADMO</name>
<keyword evidence="4 8" id="KW-0812">Transmembrane</keyword>
<reference evidence="10" key="2">
    <citation type="submission" date="2025-09" db="UniProtKB">
        <authorList>
            <consortium name="Ensembl"/>
        </authorList>
    </citation>
    <scope>IDENTIFICATION</scope>
</reference>
<evidence type="ECO:0000256" key="2">
    <source>
        <dbReference type="ARBA" id="ARBA00004687"/>
    </source>
</evidence>
<evidence type="ECO:0000259" key="9">
    <source>
        <dbReference type="Pfam" id="PF08510"/>
    </source>
</evidence>
<evidence type="ECO:0000256" key="8">
    <source>
        <dbReference type="SAM" id="Phobius"/>
    </source>
</evidence>
<dbReference type="OMA" id="LYVLWAY"/>
<sequence>MVENSPNSPSPLPERAIYGFVLFLASQFGFFLFCLWAYVPAEWLALLGLTYWPQKYWVLAVPVYLLVALVVCVVVLFGVNMMATAPLDSVDNITDPYARRQPRHEGPEGGIPRLEDVPISEVNRKFFL</sequence>
<evidence type="ECO:0000256" key="3">
    <source>
        <dbReference type="ARBA" id="ARBA00022502"/>
    </source>
</evidence>
<dbReference type="GO" id="GO:0005783">
    <property type="term" value="C:endoplasmic reticulum"/>
    <property type="evidence" value="ECO:0007669"/>
    <property type="project" value="TreeGrafter"/>
</dbReference>
<feature type="transmembrane region" description="Helical" evidence="8">
    <location>
        <begin position="16"/>
        <end position="39"/>
    </location>
</feature>
<evidence type="ECO:0000313" key="10">
    <source>
        <dbReference type="Ensembl" id="ENSGMOP00000028140.1"/>
    </source>
</evidence>
<evidence type="ECO:0000256" key="1">
    <source>
        <dbReference type="ARBA" id="ARBA00004141"/>
    </source>
</evidence>
<evidence type="ECO:0000256" key="6">
    <source>
        <dbReference type="ARBA" id="ARBA00023136"/>
    </source>
</evidence>
<evidence type="ECO:0000256" key="7">
    <source>
        <dbReference type="PIRNR" id="PIRNR008765"/>
    </source>
</evidence>
<comment type="pathway">
    <text evidence="2 7">Glycolipid biosynthesis; glycosylphosphatidylinositol-anchor biosynthesis.</text>
</comment>
<dbReference type="UniPathway" id="UPA00196"/>
<comment type="similarity">
    <text evidence="7">Belongs to the PIGP family.</text>
</comment>
<dbReference type="PIRSF" id="PIRSF008765">
    <property type="entry name" value="PIG-P_GPI19"/>
    <property type="match status" value="1"/>
</dbReference>
<reference evidence="10" key="1">
    <citation type="submission" date="2025-08" db="UniProtKB">
        <authorList>
            <consortium name="Ensembl"/>
        </authorList>
    </citation>
    <scope>IDENTIFICATION</scope>
</reference>
<evidence type="ECO:0000256" key="5">
    <source>
        <dbReference type="ARBA" id="ARBA00022989"/>
    </source>
</evidence>
<dbReference type="PANTHER" id="PTHR46346:SF1">
    <property type="entry name" value="PHOSPHATIDYLINOSITOL N-ACETYLGLUCOSAMINYLTRANSFERASE SUBUNIT P"/>
    <property type="match status" value="1"/>
</dbReference>
<dbReference type="InterPro" id="IPR013717">
    <property type="entry name" value="PIG-P"/>
</dbReference>
<dbReference type="AlphaFoldDB" id="A0A8C5A9D7"/>
<dbReference type="Proteomes" id="UP000694546">
    <property type="component" value="Chromosome 18"/>
</dbReference>
<dbReference type="InterPro" id="IPR052263">
    <property type="entry name" value="GPI_Anchor_Biosynth"/>
</dbReference>
<dbReference type="GO" id="GO:0016020">
    <property type="term" value="C:membrane"/>
    <property type="evidence" value="ECO:0007669"/>
    <property type="project" value="UniProtKB-SubCell"/>
</dbReference>
<comment type="subcellular location">
    <subcellularLocation>
        <location evidence="1">Membrane</location>
        <topology evidence="1">Multi-pass membrane protein</topology>
    </subcellularLocation>
</comment>
<feature type="transmembrane region" description="Helical" evidence="8">
    <location>
        <begin position="59"/>
        <end position="79"/>
    </location>
</feature>
<evidence type="ECO:0000313" key="11">
    <source>
        <dbReference type="Proteomes" id="UP000694546"/>
    </source>
</evidence>
<keyword evidence="6 7" id="KW-0472">Membrane</keyword>
<dbReference type="Pfam" id="PF08510">
    <property type="entry name" value="PIG-P"/>
    <property type="match status" value="1"/>
</dbReference>
<accession>A0A8C5A9D7</accession>
<dbReference type="PANTHER" id="PTHR46346">
    <property type="entry name" value="PHOSPHATIDYLINOSITOL N-ACETYLGLUCOSAMINYLTRANSFERASE SUBUNIT P"/>
    <property type="match status" value="1"/>
</dbReference>